<feature type="non-terminal residue" evidence="1">
    <location>
        <position position="1"/>
    </location>
</feature>
<name>A0A6A5K327_9PLEO</name>
<dbReference type="AlphaFoldDB" id="A0A6A5K327"/>
<keyword evidence="2" id="KW-1185">Reference proteome</keyword>
<evidence type="ECO:0000313" key="1">
    <source>
        <dbReference type="EMBL" id="KAF1828642.1"/>
    </source>
</evidence>
<dbReference type="Proteomes" id="UP000800040">
    <property type="component" value="Unassembled WGS sequence"/>
</dbReference>
<protein>
    <recommendedName>
        <fullName evidence="3">Transposase IS30-like HTH domain-containing protein</fullName>
    </recommendedName>
</protein>
<reference evidence="1" key="1">
    <citation type="submission" date="2020-01" db="EMBL/GenBank/DDBJ databases">
        <authorList>
            <consortium name="DOE Joint Genome Institute"/>
            <person name="Haridas S."/>
            <person name="Albert R."/>
            <person name="Binder M."/>
            <person name="Bloem J."/>
            <person name="Labutti K."/>
            <person name="Salamov A."/>
            <person name="Andreopoulos B."/>
            <person name="Baker S.E."/>
            <person name="Barry K."/>
            <person name="Bills G."/>
            <person name="Bluhm B.H."/>
            <person name="Cannon C."/>
            <person name="Castanera R."/>
            <person name="Culley D.E."/>
            <person name="Daum C."/>
            <person name="Ezra D."/>
            <person name="Gonzalez J.B."/>
            <person name="Henrissat B."/>
            <person name="Kuo A."/>
            <person name="Liang C."/>
            <person name="Lipzen A."/>
            <person name="Lutzoni F."/>
            <person name="Magnuson J."/>
            <person name="Mondo S."/>
            <person name="Nolan M."/>
            <person name="Ohm R."/>
            <person name="Pangilinan J."/>
            <person name="Park H.-J."/>
            <person name="Ramirez L."/>
            <person name="Alfaro M."/>
            <person name="Sun H."/>
            <person name="Tritt A."/>
            <person name="Yoshinaga Y."/>
            <person name="Zwiers L.-H."/>
            <person name="Turgeon B.G."/>
            <person name="Goodwin S.B."/>
            <person name="Spatafora J.W."/>
            <person name="Crous P.W."/>
            <person name="Grigoriev I.V."/>
        </authorList>
    </citation>
    <scope>NUCLEOTIDE SEQUENCE</scope>
    <source>
        <strain evidence="1">P77</strain>
    </source>
</reference>
<evidence type="ECO:0000313" key="2">
    <source>
        <dbReference type="Proteomes" id="UP000800040"/>
    </source>
</evidence>
<accession>A0A6A5K327</accession>
<sequence>RKQLNRDQRLMVHTLYNAGHTQKWISTHLNFTLRQVQYVLTVPVTPKSRTGRPSLLSTEQVQELILFIRSSKATRQMSYINL</sequence>
<organism evidence="1 2">
    <name type="scientific">Decorospora gaudefroyi</name>
    <dbReference type="NCBI Taxonomy" id="184978"/>
    <lineage>
        <taxon>Eukaryota</taxon>
        <taxon>Fungi</taxon>
        <taxon>Dikarya</taxon>
        <taxon>Ascomycota</taxon>
        <taxon>Pezizomycotina</taxon>
        <taxon>Dothideomycetes</taxon>
        <taxon>Pleosporomycetidae</taxon>
        <taxon>Pleosporales</taxon>
        <taxon>Pleosporineae</taxon>
        <taxon>Pleosporaceae</taxon>
        <taxon>Decorospora</taxon>
    </lineage>
</organism>
<dbReference type="EMBL" id="ML975516">
    <property type="protein sequence ID" value="KAF1828642.1"/>
    <property type="molecule type" value="Genomic_DNA"/>
</dbReference>
<dbReference type="OrthoDB" id="3695406at2759"/>
<evidence type="ECO:0008006" key="3">
    <source>
        <dbReference type="Google" id="ProtNLM"/>
    </source>
</evidence>
<gene>
    <name evidence="1" type="ORF">BDW02DRAFT_484505</name>
</gene>
<proteinExistence type="predicted"/>
<feature type="non-terminal residue" evidence="1">
    <location>
        <position position="82"/>
    </location>
</feature>